<accession>A0A2A6B990</accession>
<evidence type="ECO:0000256" key="5">
    <source>
        <dbReference type="ARBA" id="ARBA00023128"/>
    </source>
</evidence>
<dbReference type="GO" id="GO:0005840">
    <property type="term" value="C:ribosome"/>
    <property type="evidence" value="ECO:0007669"/>
    <property type="project" value="UniProtKB-KW"/>
</dbReference>
<keyword evidence="8" id="KW-1185">Reference proteome</keyword>
<evidence type="ECO:0000313" key="7">
    <source>
        <dbReference type="EnsemblMetazoa" id="PPA43797.1"/>
    </source>
</evidence>
<gene>
    <name evidence="7" type="primary">WBGene00282166</name>
</gene>
<dbReference type="GO" id="GO:0005739">
    <property type="term" value="C:mitochondrion"/>
    <property type="evidence" value="ECO:0007669"/>
    <property type="project" value="UniProtKB-SubCell"/>
</dbReference>
<proteinExistence type="inferred from homology"/>
<name>A0A2A6B990_PRIPA</name>
<accession>A0A8R1UYK9</accession>
<keyword evidence="5" id="KW-0496">Mitochondrion</keyword>
<evidence type="ECO:0000256" key="2">
    <source>
        <dbReference type="ARBA" id="ARBA00010761"/>
    </source>
</evidence>
<keyword evidence="4" id="KW-0689">Ribosomal protein</keyword>
<evidence type="ECO:0000256" key="1">
    <source>
        <dbReference type="ARBA" id="ARBA00004173"/>
    </source>
</evidence>
<keyword evidence="6" id="KW-0687">Ribonucleoprotein</keyword>
<protein>
    <submittedName>
        <fullName evidence="7">Uncharacterized protein</fullName>
    </submittedName>
</protein>
<dbReference type="OrthoDB" id="5950413at2759"/>
<comment type="subcellular location">
    <subcellularLocation>
        <location evidence="1">Mitochondrion</location>
    </subcellularLocation>
</comment>
<reference evidence="7" key="2">
    <citation type="submission" date="2022-06" db="UniProtKB">
        <authorList>
            <consortium name="EnsemblMetazoa"/>
        </authorList>
    </citation>
    <scope>IDENTIFICATION</scope>
    <source>
        <strain evidence="7">PS312</strain>
    </source>
</reference>
<evidence type="ECO:0000256" key="6">
    <source>
        <dbReference type="ARBA" id="ARBA00023274"/>
    </source>
</evidence>
<organism evidence="7 8">
    <name type="scientific">Pristionchus pacificus</name>
    <name type="common">Parasitic nematode worm</name>
    <dbReference type="NCBI Taxonomy" id="54126"/>
    <lineage>
        <taxon>Eukaryota</taxon>
        <taxon>Metazoa</taxon>
        <taxon>Ecdysozoa</taxon>
        <taxon>Nematoda</taxon>
        <taxon>Chromadorea</taxon>
        <taxon>Rhabditida</taxon>
        <taxon>Rhabditina</taxon>
        <taxon>Diplogasteromorpha</taxon>
        <taxon>Diplogasteroidea</taxon>
        <taxon>Neodiplogasteridae</taxon>
        <taxon>Pristionchus</taxon>
    </lineage>
</organism>
<keyword evidence="3" id="KW-0809">Transit peptide</keyword>
<dbReference type="AlphaFoldDB" id="A0A2A6B990"/>
<evidence type="ECO:0000313" key="8">
    <source>
        <dbReference type="Proteomes" id="UP000005239"/>
    </source>
</evidence>
<evidence type="ECO:0000256" key="4">
    <source>
        <dbReference type="ARBA" id="ARBA00022980"/>
    </source>
</evidence>
<dbReference type="InterPro" id="IPR026146">
    <property type="entry name" value="Ribosomal_uS3m"/>
</dbReference>
<evidence type="ECO:0000256" key="3">
    <source>
        <dbReference type="ARBA" id="ARBA00022946"/>
    </source>
</evidence>
<dbReference type="Pfam" id="PF14955">
    <property type="entry name" value="MRP-S24"/>
    <property type="match status" value="1"/>
</dbReference>
<dbReference type="Proteomes" id="UP000005239">
    <property type="component" value="Unassembled WGS sequence"/>
</dbReference>
<sequence>MDNGADLTCTGESIRQKPSTTPLTSVFLGKYSNRLDIRRIYWKFGFAGEFLSQLLKQPVKLELAFVESEKDCAYNFV</sequence>
<dbReference type="GO" id="GO:1990904">
    <property type="term" value="C:ribonucleoprotein complex"/>
    <property type="evidence" value="ECO:0007669"/>
    <property type="project" value="UniProtKB-KW"/>
</dbReference>
<comment type="similarity">
    <text evidence="2">Belongs to the universal ribosomal protein uS3 family.</text>
</comment>
<dbReference type="EnsemblMetazoa" id="PPA43797.1">
    <property type="protein sequence ID" value="PPA43797.1"/>
    <property type="gene ID" value="WBGene00282166"/>
</dbReference>
<dbReference type="PANTHER" id="PTHR21244">
    <property type="entry name" value="MITOCHONDRIAL 28S RIBOSOMAL PROTEIN S24"/>
    <property type="match status" value="1"/>
</dbReference>
<dbReference type="PANTHER" id="PTHR21244:SF1">
    <property type="entry name" value="SMALL RIBOSOMAL SUBUNIT PROTEIN US3M"/>
    <property type="match status" value="1"/>
</dbReference>
<reference evidence="8" key="1">
    <citation type="journal article" date="2008" name="Nat. Genet.">
        <title>The Pristionchus pacificus genome provides a unique perspective on nematode lifestyle and parasitism.</title>
        <authorList>
            <person name="Dieterich C."/>
            <person name="Clifton S.W."/>
            <person name="Schuster L.N."/>
            <person name="Chinwalla A."/>
            <person name="Delehaunty K."/>
            <person name="Dinkelacker I."/>
            <person name="Fulton L."/>
            <person name="Fulton R."/>
            <person name="Godfrey J."/>
            <person name="Minx P."/>
            <person name="Mitreva M."/>
            <person name="Roeseler W."/>
            <person name="Tian H."/>
            <person name="Witte H."/>
            <person name="Yang S.P."/>
            <person name="Wilson R.K."/>
            <person name="Sommer R.J."/>
        </authorList>
    </citation>
    <scope>NUCLEOTIDE SEQUENCE [LARGE SCALE GENOMIC DNA]</scope>
    <source>
        <strain evidence="8">PS312</strain>
    </source>
</reference>